<evidence type="ECO:0000313" key="1">
    <source>
        <dbReference type="EMBL" id="PZX40930.1"/>
    </source>
</evidence>
<accession>A0ABX5PYF4</accession>
<protein>
    <submittedName>
        <fullName evidence="1">Sulfotransferase family protein</fullName>
    </submittedName>
</protein>
<comment type="caution">
    <text evidence="1">The sequence shown here is derived from an EMBL/GenBank/DDBJ whole genome shotgun (WGS) entry which is preliminary data.</text>
</comment>
<gene>
    <name evidence="1" type="ORF">LX97_01703</name>
</gene>
<dbReference type="EMBL" id="QKZR01000002">
    <property type="protein sequence ID" value="PZX40930.1"/>
    <property type="molecule type" value="Genomic_DNA"/>
</dbReference>
<keyword evidence="2" id="KW-1185">Reference proteome</keyword>
<evidence type="ECO:0000313" key="2">
    <source>
        <dbReference type="Proteomes" id="UP000248584"/>
    </source>
</evidence>
<dbReference type="RefSeq" id="WP_111474695.1">
    <property type="nucleotide sequence ID" value="NZ_QKZR01000002.1"/>
</dbReference>
<proteinExistence type="predicted"/>
<dbReference type="Gene3D" id="3.40.50.300">
    <property type="entry name" value="P-loop containing nucleotide triphosphate hydrolases"/>
    <property type="match status" value="1"/>
</dbReference>
<reference evidence="1 2" key="1">
    <citation type="submission" date="2018-06" db="EMBL/GenBank/DDBJ databases">
        <title>Genomic Encyclopedia of Archaeal and Bacterial Type Strains, Phase II (KMG-II): from individual species to whole genera.</title>
        <authorList>
            <person name="Goeker M."/>
        </authorList>
    </citation>
    <scope>NUCLEOTIDE SEQUENCE [LARGE SCALE GENOMIC DNA]</scope>
    <source>
        <strain evidence="1 2">DSM 17205</strain>
    </source>
</reference>
<dbReference type="SUPFAM" id="SSF52540">
    <property type="entry name" value="P-loop containing nucleoside triphosphate hydrolases"/>
    <property type="match status" value="1"/>
</dbReference>
<dbReference type="Proteomes" id="UP000248584">
    <property type="component" value="Unassembled WGS sequence"/>
</dbReference>
<dbReference type="InterPro" id="IPR027417">
    <property type="entry name" value="P-loop_NTPase"/>
</dbReference>
<name>A0ABX5PYF4_9FLAO</name>
<organism evidence="1 2">
    <name type="scientific">Nonlabens dokdonensis</name>
    <dbReference type="NCBI Taxonomy" id="328515"/>
    <lineage>
        <taxon>Bacteria</taxon>
        <taxon>Pseudomonadati</taxon>
        <taxon>Bacteroidota</taxon>
        <taxon>Flavobacteriia</taxon>
        <taxon>Flavobacteriales</taxon>
        <taxon>Flavobacteriaceae</taxon>
        <taxon>Nonlabens</taxon>
    </lineage>
</organism>
<dbReference type="Pfam" id="PF13469">
    <property type="entry name" value="Sulfotransfer_3"/>
    <property type="match status" value="1"/>
</dbReference>
<sequence>MFYKRKQPLILFYSSRRGGSTLLAQIMEAARSTVYVDQPFDLWKPNTDRGRIIASYLPYKQQSQFFELDEEEKKKVALYLKGFYQKKLLHLSTGKRAKHIVLKIVNAHGLIDDLATLIPSKTVALMRHPFSQSLSVMRNKWGTCESAFIESSNWSELYLSQDQLQFAKKVSNTGSYFEKAVLNWCLEWHFPLHYSNTEILRLYYEDLVLNGTTTITRLYNYLGFKEIQNGVDVLNQPSKSSNFSTKATIEGIKNNNKNTMISSWRSQLAEVDLVNGQKILDAFNVTVYSRFSDTPQL</sequence>